<evidence type="ECO:0000313" key="1">
    <source>
        <dbReference type="EMBL" id="KAA8579579.1"/>
    </source>
</evidence>
<name>A0A5J5CGM6_9PERO</name>
<sequence>MVLKSSHFPEDDLLPKRKEHVRLFDCLSLAVRQTDNASMKNSLASFLSSCAAFCLGEQGE</sequence>
<proteinExistence type="predicted"/>
<reference evidence="1 2" key="1">
    <citation type="submission" date="2019-08" db="EMBL/GenBank/DDBJ databases">
        <title>A chromosome-level genome assembly, high-density linkage maps, and genome scans reveal the genomic architecture of hybrid incompatibilities underlying speciation via character displacement in darters (Percidae: Etheostominae).</title>
        <authorList>
            <person name="Moran R.L."/>
            <person name="Catchen J.M."/>
            <person name="Fuller R.C."/>
        </authorList>
    </citation>
    <scope>NUCLEOTIDE SEQUENCE [LARGE SCALE GENOMIC DNA]</scope>
    <source>
        <strain evidence="1">EspeVRDwgs_2016</strain>
        <tissue evidence="1">Muscle</tissue>
    </source>
</reference>
<dbReference type="Proteomes" id="UP000327493">
    <property type="component" value="Chromosome 24"/>
</dbReference>
<protein>
    <submittedName>
        <fullName evidence="1">Uncharacterized protein</fullName>
    </submittedName>
</protein>
<dbReference type="AlphaFoldDB" id="A0A5J5CGM6"/>
<comment type="caution">
    <text evidence="1">The sequence shown here is derived from an EMBL/GenBank/DDBJ whole genome shotgun (WGS) entry which is preliminary data.</text>
</comment>
<accession>A0A5J5CGM6</accession>
<evidence type="ECO:0000313" key="2">
    <source>
        <dbReference type="Proteomes" id="UP000327493"/>
    </source>
</evidence>
<gene>
    <name evidence="1" type="ORF">FQN60_006672</name>
</gene>
<organism evidence="1 2">
    <name type="scientific">Etheostoma spectabile</name>
    <name type="common">orangethroat darter</name>
    <dbReference type="NCBI Taxonomy" id="54343"/>
    <lineage>
        <taxon>Eukaryota</taxon>
        <taxon>Metazoa</taxon>
        <taxon>Chordata</taxon>
        <taxon>Craniata</taxon>
        <taxon>Vertebrata</taxon>
        <taxon>Euteleostomi</taxon>
        <taxon>Actinopterygii</taxon>
        <taxon>Neopterygii</taxon>
        <taxon>Teleostei</taxon>
        <taxon>Neoteleostei</taxon>
        <taxon>Acanthomorphata</taxon>
        <taxon>Eupercaria</taxon>
        <taxon>Perciformes</taxon>
        <taxon>Percoidei</taxon>
        <taxon>Percidae</taxon>
        <taxon>Etheostomatinae</taxon>
        <taxon>Etheostoma</taxon>
    </lineage>
</organism>
<keyword evidence="2" id="KW-1185">Reference proteome</keyword>
<dbReference type="EMBL" id="VOFY01000024">
    <property type="protein sequence ID" value="KAA8579579.1"/>
    <property type="molecule type" value="Genomic_DNA"/>
</dbReference>